<gene>
    <name evidence="5" type="ORF">DXB93_18760</name>
</gene>
<keyword evidence="1" id="KW-0805">Transcription regulation</keyword>
<dbReference type="PROSITE" id="PS00356">
    <property type="entry name" value="HTH_LACI_1"/>
    <property type="match status" value="1"/>
</dbReference>
<organism evidence="5 6">
    <name type="scientific">Thomasclavelia ramosa</name>
    <dbReference type="NCBI Taxonomy" id="1547"/>
    <lineage>
        <taxon>Bacteria</taxon>
        <taxon>Bacillati</taxon>
        <taxon>Bacillota</taxon>
        <taxon>Erysipelotrichia</taxon>
        <taxon>Erysipelotrichales</taxon>
        <taxon>Coprobacillaceae</taxon>
        <taxon>Thomasclavelia</taxon>
    </lineage>
</organism>
<proteinExistence type="predicted"/>
<sequence>MAKLKDVAKLANVSVSTVSRILNNDTSLSVTDKTKNEVLNAARQLNYPIKQKEKRTTFAIIQWFSQDQEISDPYYLTLRRGAESFLKKNNIAVRRFFHDDLDMDSTLSQIDGILCLGKFSKKYIDKLKKYTQRIILLDMTLYPCREVSIVLDFDDAVKQVIQYLYIYGHRKIGYLGGIEFVDQNQEIYEDPRKESFIKYCKKFNIQYENYILEDKFSSESGYKMMTDMIYSQNLPTAIFAASDPIAIGALRALQDNGYKVPDDISIIGFDNIETVNFTNPPLTTVHSPSFDMGVLGAKILYYNISNQSESMSIRIQMPCFLIERNSVKNINSSK</sequence>
<dbReference type="PANTHER" id="PTHR30146">
    <property type="entry name" value="LACI-RELATED TRANSCRIPTIONAL REPRESSOR"/>
    <property type="match status" value="1"/>
</dbReference>
<evidence type="ECO:0000256" key="3">
    <source>
        <dbReference type="ARBA" id="ARBA00023163"/>
    </source>
</evidence>
<evidence type="ECO:0000256" key="1">
    <source>
        <dbReference type="ARBA" id="ARBA00023015"/>
    </source>
</evidence>
<dbReference type="PROSITE" id="PS50932">
    <property type="entry name" value="HTH_LACI_2"/>
    <property type="match status" value="1"/>
</dbReference>
<dbReference type="Gene3D" id="3.40.50.2300">
    <property type="match status" value="2"/>
</dbReference>
<evidence type="ECO:0000259" key="4">
    <source>
        <dbReference type="PROSITE" id="PS50932"/>
    </source>
</evidence>
<dbReference type="Pfam" id="PF00356">
    <property type="entry name" value="LacI"/>
    <property type="match status" value="1"/>
</dbReference>
<dbReference type="InterPro" id="IPR046335">
    <property type="entry name" value="LacI/GalR-like_sensor"/>
</dbReference>
<dbReference type="Pfam" id="PF13377">
    <property type="entry name" value="Peripla_BP_3"/>
    <property type="match status" value="1"/>
</dbReference>
<dbReference type="InterPro" id="IPR010982">
    <property type="entry name" value="Lambda_DNA-bd_dom_sf"/>
</dbReference>
<dbReference type="RefSeq" id="WP_117582698.1">
    <property type="nucleotide sequence ID" value="NZ_BAABXX010000001.1"/>
</dbReference>
<keyword evidence="3" id="KW-0804">Transcription</keyword>
<reference evidence="5 6" key="1">
    <citation type="submission" date="2018-08" db="EMBL/GenBank/DDBJ databases">
        <title>A genome reference for cultivated species of the human gut microbiota.</title>
        <authorList>
            <person name="Zou Y."/>
            <person name="Xue W."/>
            <person name="Luo G."/>
        </authorList>
    </citation>
    <scope>NUCLEOTIDE SEQUENCE [LARGE SCALE GENOMIC DNA]</scope>
    <source>
        <strain evidence="5 6">OM06-4</strain>
    </source>
</reference>
<dbReference type="GO" id="GO:0000976">
    <property type="term" value="F:transcription cis-regulatory region binding"/>
    <property type="evidence" value="ECO:0007669"/>
    <property type="project" value="TreeGrafter"/>
</dbReference>
<evidence type="ECO:0000313" key="5">
    <source>
        <dbReference type="EMBL" id="RGD76435.1"/>
    </source>
</evidence>
<dbReference type="InterPro" id="IPR028082">
    <property type="entry name" value="Peripla_BP_I"/>
</dbReference>
<evidence type="ECO:0000313" key="6">
    <source>
        <dbReference type="Proteomes" id="UP000261032"/>
    </source>
</evidence>
<dbReference type="CDD" id="cd01392">
    <property type="entry name" value="HTH_LacI"/>
    <property type="match status" value="1"/>
</dbReference>
<protein>
    <submittedName>
        <fullName evidence="5">LacI family DNA-binding transcriptional regulator</fullName>
    </submittedName>
</protein>
<dbReference type="SMART" id="SM00354">
    <property type="entry name" value="HTH_LACI"/>
    <property type="match status" value="1"/>
</dbReference>
<dbReference type="Proteomes" id="UP000261032">
    <property type="component" value="Unassembled WGS sequence"/>
</dbReference>
<dbReference type="PRINTS" id="PR00036">
    <property type="entry name" value="HTHLACI"/>
</dbReference>
<comment type="caution">
    <text evidence="5">The sequence shown here is derived from an EMBL/GenBank/DDBJ whole genome shotgun (WGS) entry which is preliminary data.</text>
</comment>
<dbReference type="CDD" id="cd01544">
    <property type="entry name" value="PBP1_GalR"/>
    <property type="match status" value="1"/>
</dbReference>
<dbReference type="GO" id="GO:0003700">
    <property type="term" value="F:DNA-binding transcription factor activity"/>
    <property type="evidence" value="ECO:0007669"/>
    <property type="project" value="TreeGrafter"/>
</dbReference>
<name>A0A3E3E5E9_9FIRM</name>
<dbReference type="PANTHER" id="PTHR30146:SF149">
    <property type="entry name" value="HTH-TYPE TRANSCRIPTIONAL REGULATOR EBGR"/>
    <property type="match status" value="1"/>
</dbReference>
<dbReference type="InterPro" id="IPR000843">
    <property type="entry name" value="HTH_LacI"/>
</dbReference>
<evidence type="ECO:0000256" key="2">
    <source>
        <dbReference type="ARBA" id="ARBA00023125"/>
    </source>
</evidence>
<accession>A0A3E3E5E9</accession>
<keyword evidence="2 5" id="KW-0238">DNA-binding</keyword>
<dbReference type="EMBL" id="QUSL01000072">
    <property type="protein sequence ID" value="RGD76435.1"/>
    <property type="molecule type" value="Genomic_DNA"/>
</dbReference>
<dbReference type="SUPFAM" id="SSF47413">
    <property type="entry name" value="lambda repressor-like DNA-binding domains"/>
    <property type="match status" value="1"/>
</dbReference>
<feature type="domain" description="HTH lacI-type" evidence="4">
    <location>
        <begin position="2"/>
        <end position="47"/>
    </location>
</feature>
<dbReference type="AlphaFoldDB" id="A0A3E3E5E9"/>
<dbReference type="Gene3D" id="1.10.260.40">
    <property type="entry name" value="lambda repressor-like DNA-binding domains"/>
    <property type="match status" value="1"/>
</dbReference>
<dbReference type="SUPFAM" id="SSF53822">
    <property type="entry name" value="Periplasmic binding protein-like I"/>
    <property type="match status" value="1"/>
</dbReference>